<dbReference type="InterPro" id="IPR006442">
    <property type="entry name" value="Antitoxin_Phd/YefM"/>
</dbReference>
<comment type="caution">
    <text evidence="3">The sequence shown here is derived from an EMBL/GenBank/DDBJ whole genome shotgun (WGS) entry which is preliminary data.</text>
</comment>
<evidence type="ECO:0000256" key="2">
    <source>
        <dbReference type="RuleBase" id="RU362080"/>
    </source>
</evidence>
<comment type="similarity">
    <text evidence="1 2">Belongs to the phD/YefM antitoxin family.</text>
</comment>
<sequence>MKSVTPKELQGNLDNLLDEILRTGIPLEIDRGGKRLRIVPVEKLEKLQNLVYRPHVILGEPDDLIDLHWEQEVNLDLPYGNN</sequence>
<proteinExistence type="inferred from homology"/>
<accession>A0ABR9UGT1</accession>
<protein>
    <recommendedName>
        <fullName evidence="2">Antitoxin</fullName>
    </recommendedName>
</protein>
<dbReference type="EMBL" id="JADEWU010000064">
    <property type="protein sequence ID" value="MBE9145648.1"/>
    <property type="molecule type" value="Genomic_DNA"/>
</dbReference>
<dbReference type="SUPFAM" id="SSF143120">
    <property type="entry name" value="YefM-like"/>
    <property type="match status" value="1"/>
</dbReference>
<dbReference type="InterPro" id="IPR036165">
    <property type="entry name" value="YefM-like_sf"/>
</dbReference>
<gene>
    <name evidence="3" type="ORF">IQ236_20870</name>
</gene>
<dbReference type="RefSeq" id="WP_193871067.1">
    <property type="nucleotide sequence ID" value="NZ_JADEWU010000064.1"/>
</dbReference>
<dbReference type="Proteomes" id="UP000640725">
    <property type="component" value="Unassembled WGS sequence"/>
</dbReference>
<evidence type="ECO:0000313" key="4">
    <source>
        <dbReference type="Proteomes" id="UP000640725"/>
    </source>
</evidence>
<name>A0ABR9UGT1_9CYAN</name>
<comment type="function">
    <text evidence="2">Antitoxin component of a type II toxin-antitoxin (TA) system.</text>
</comment>
<evidence type="ECO:0000256" key="1">
    <source>
        <dbReference type="ARBA" id="ARBA00009981"/>
    </source>
</evidence>
<reference evidence="3 4" key="1">
    <citation type="submission" date="2020-10" db="EMBL/GenBank/DDBJ databases">
        <authorList>
            <person name="Castelo-Branco R."/>
            <person name="Eusebio N."/>
            <person name="Adriana R."/>
            <person name="Vieira A."/>
            <person name="Brugerolle De Fraissinette N."/>
            <person name="Rezende De Castro R."/>
            <person name="Schneider M.P."/>
            <person name="Vasconcelos V."/>
            <person name="Leao P.N."/>
        </authorList>
    </citation>
    <scope>NUCLEOTIDE SEQUENCE [LARGE SCALE GENOMIC DNA]</scope>
    <source>
        <strain evidence="3 4">LEGE 06226</strain>
    </source>
</reference>
<organism evidence="3 4">
    <name type="scientific">Planktothrix mougeotii LEGE 06226</name>
    <dbReference type="NCBI Taxonomy" id="1828728"/>
    <lineage>
        <taxon>Bacteria</taxon>
        <taxon>Bacillati</taxon>
        <taxon>Cyanobacteriota</taxon>
        <taxon>Cyanophyceae</taxon>
        <taxon>Oscillatoriophycideae</taxon>
        <taxon>Oscillatoriales</taxon>
        <taxon>Microcoleaceae</taxon>
        <taxon>Planktothrix</taxon>
    </lineage>
</organism>
<evidence type="ECO:0000313" key="3">
    <source>
        <dbReference type="EMBL" id="MBE9145648.1"/>
    </source>
</evidence>
<dbReference type="Pfam" id="PF02604">
    <property type="entry name" value="PhdYeFM_antitox"/>
    <property type="match status" value="1"/>
</dbReference>
<keyword evidence="4" id="KW-1185">Reference proteome</keyword>